<dbReference type="EMBL" id="JAPDFR010000009">
    <property type="protein sequence ID" value="KAK0383261.1"/>
    <property type="molecule type" value="Genomic_DNA"/>
</dbReference>
<name>A0AA39GA39_SARSR</name>
<reference evidence="2" key="1">
    <citation type="submission" date="2022-10" db="EMBL/GenBank/DDBJ databases">
        <title>Determination and structural analysis of whole genome sequence of Sarocladium strictum F4-1.</title>
        <authorList>
            <person name="Hu L."/>
            <person name="Jiang Y."/>
        </authorList>
    </citation>
    <scope>NUCLEOTIDE SEQUENCE</scope>
    <source>
        <strain evidence="2">F4-1</strain>
    </source>
</reference>
<feature type="region of interest" description="Disordered" evidence="1">
    <location>
        <begin position="277"/>
        <end position="310"/>
    </location>
</feature>
<evidence type="ECO:0000256" key="1">
    <source>
        <dbReference type="SAM" id="MobiDB-lite"/>
    </source>
</evidence>
<organism evidence="2 3">
    <name type="scientific">Sarocladium strictum</name>
    <name type="common">Black bundle disease fungus</name>
    <name type="synonym">Acremonium strictum</name>
    <dbReference type="NCBI Taxonomy" id="5046"/>
    <lineage>
        <taxon>Eukaryota</taxon>
        <taxon>Fungi</taxon>
        <taxon>Dikarya</taxon>
        <taxon>Ascomycota</taxon>
        <taxon>Pezizomycotina</taxon>
        <taxon>Sordariomycetes</taxon>
        <taxon>Hypocreomycetidae</taxon>
        <taxon>Hypocreales</taxon>
        <taxon>Sarocladiaceae</taxon>
        <taxon>Sarocladium</taxon>
    </lineage>
</organism>
<accession>A0AA39GA39</accession>
<dbReference type="AlphaFoldDB" id="A0AA39GA39"/>
<evidence type="ECO:0000313" key="3">
    <source>
        <dbReference type="Proteomes" id="UP001175261"/>
    </source>
</evidence>
<gene>
    <name evidence="2" type="ORF">NLU13_9174</name>
</gene>
<sequence length="310" mass="34762">MSIHNLLEPGPQSALCPFLSCNFASRALTHAGRKASCLRHVSVRHGLVVSSLKSFQQLHLQEVESIQQMVDPKVTYLDLCHTTDEYVPIDKLFQLPPEISRDDAPTGIQDHLAEYSRKFYQLNIHSISRRYDSIYNYNLEKLREYISLSEELISCLLVLARSDGLLRVISLKNSVVEKAVRCNEHGLKLPYLQLRSKDLPKTVKIRPASTGRGTARRQSRWERNCVKINALEIVDASRLSSSIRLAVQLALARGLEFGLEFDIRTPADAAEFHTLGNTGRTSKHQTFQDDGGGGLEKSHSGNGRALEMAL</sequence>
<dbReference type="Proteomes" id="UP001175261">
    <property type="component" value="Unassembled WGS sequence"/>
</dbReference>
<proteinExistence type="predicted"/>
<protein>
    <submittedName>
        <fullName evidence="2">Uncharacterized protein</fullName>
    </submittedName>
</protein>
<comment type="caution">
    <text evidence="2">The sequence shown here is derived from an EMBL/GenBank/DDBJ whole genome shotgun (WGS) entry which is preliminary data.</text>
</comment>
<keyword evidence="3" id="KW-1185">Reference proteome</keyword>
<evidence type="ECO:0000313" key="2">
    <source>
        <dbReference type="EMBL" id="KAK0383261.1"/>
    </source>
</evidence>